<evidence type="ECO:0000313" key="2">
    <source>
        <dbReference type="EMBL" id="CAD8252571.1"/>
    </source>
</evidence>
<protein>
    <recommendedName>
        <fullName evidence="1">C2 domain-containing protein</fullName>
    </recommendedName>
</protein>
<dbReference type="GO" id="GO:0005783">
    <property type="term" value="C:endoplasmic reticulum"/>
    <property type="evidence" value="ECO:0007669"/>
    <property type="project" value="TreeGrafter"/>
</dbReference>
<dbReference type="SUPFAM" id="SSF49562">
    <property type="entry name" value="C2 domain (Calcium/lipid-binding domain, CaLB)"/>
    <property type="match status" value="1"/>
</dbReference>
<proteinExistence type="predicted"/>
<organism evidence="2">
    <name type="scientific">Pinguiococcus pyrenoidosus</name>
    <dbReference type="NCBI Taxonomy" id="172671"/>
    <lineage>
        <taxon>Eukaryota</taxon>
        <taxon>Sar</taxon>
        <taxon>Stramenopiles</taxon>
        <taxon>Ochrophyta</taxon>
        <taxon>Pinguiophyceae</taxon>
        <taxon>Pinguiochrysidales</taxon>
        <taxon>Pinguiochrysidaceae</taxon>
        <taxon>Pinguiococcus</taxon>
    </lineage>
</organism>
<dbReference type="EMBL" id="HBEA01002774">
    <property type="protein sequence ID" value="CAD8252571.1"/>
    <property type="molecule type" value="Transcribed_RNA"/>
</dbReference>
<name>A0A7R9U2G9_9STRA</name>
<dbReference type="SMART" id="SM00239">
    <property type="entry name" value="C2"/>
    <property type="match status" value="1"/>
</dbReference>
<dbReference type="GO" id="GO:0008289">
    <property type="term" value="F:lipid binding"/>
    <property type="evidence" value="ECO:0007669"/>
    <property type="project" value="InterPro"/>
</dbReference>
<dbReference type="PANTHER" id="PTHR10774:SF190">
    <property type="entry name" value="C2 CALCIUM_LIPID-BINDING ENDONUCLEASE_EXONUCLEASE_PHOSPHATASE-RELATED"/>
    <property type="match status" value="1"/>
</dbReference>
<gene>
    <name evidence="2" type="ORF">PPYR1160_LOCUS2063</name>
</gene>
<sequence>MSTRGALTVKLVGCEGLKSLDMFSAPQAYVIVTALSESAQSAVAEESNEPVFDETFSFDLSLSEEDSVTFTVFDRESHQHELLGTAIVPLKAAFYGRDGLKKYALLDRKGKKNGNVCAHVKWNAQGLDLEDAADFVDRALVYLKSTENPSWLKTNFWYDTLKSGGAYVGGLPVADRVAPLLLSTANGLLSRVGVKPTEAPEQTGDRSVTPVQILDDQIGSLFVAVDSIVQNQKAGLAQGCLSLKKRITTAQKVDEATQGGITSFFASLPLIGMFIARPEKQD</sequence>
<dbReference type="CDD" id="cd00030">
    <property type="entry name" value="C2"/>
    <property type="match status" value="1"/>
</dbReference>
<feature type="domain" description="C2" evidence="1">
    <location>
        <begin position="1"/>
        <end position="103"/>
    </location>
</feature>
<dbReference type="InterPro" id="IPR035892">
    <property type="entry name" value="C2_domain_sf"/>
</dbReference>
<dbReference type="AlphaFoldDB" id="A0A7R9U2G9"/>
<dbReference type="InterPro" id="IPR045050">
    <property type="entry name" value="Synaptotagmin_plant"/>
</dbReference>
<dbReference type="Gene3D" id="2.60.40.150">
    <property type="entry name" value="C2 domain"/>
    <property type="match status" value="1"/>
</dbReference>
<accession>A0A7R9U2G9</accession>
<dbReference type="Pfam" id="PF00168">
    <property type="entry name" value="C2"/>
    <property type="match status" value="1"/>
</dbReference>
<reference evidence="2" key="1">
    <citation type="submission" date="2021-01" db="EMBL/GenBank/DDBJ databases">
        <authorList>
            <person name="Corre E."/>
            <person name="Pelletier E."/>
            <person name="Niang G."/>
            <person name="Scheremetjew M."/>
            <person name="Finn R."/>
            <person name="Kale V."/>
            <person name="Holt S."/>
            <person name="Cochrane G."/>
            <person name="Meng A."/>
            <person name="Brown T."/>
            <person name="Cohen L."/>
        </authorList>
    </citation>
    <scope>NUCLEOTIDE SEQUENCE</scope>
    <source>
        <strain evidence="2">CCMP2078</strain>
    </source>
</reference>
<dbReference type="PROSITE" id="PS50004">
    <property type="entry name" value="C2"/>
    <property type="match status" value="1"/>
</dbReference>
<dbReference type="InterPro" id="IPR000008">
    <property type="entry name" value="C2_dom"/>
</dbReference>
<evidence type="ECO:0000259" key="1">
    <source>
        <dbReference type="PROSITE" id="PS50004"/>
    </source>
</evidence>
<dbReference type="PANTHER" id="PTHR10774">
    <property type="entry name" value="EXTENDED SYNAPTOTAGMIN-RELATED"/>
    <property type="match status" value="1"/>
</dbReference>